<dbReference type="FunFam" id="3.40.605.10:FF:000007">
    <property type="entry name" value="NAD/NADP-dependent betaine aldehyde dehydrogenase"/>
    <property type="match status" value="1"/>
</dbReference>
<dbReference type="OrthoDB" id="310895at2759"/>
<evidence type="ECO:0000256" key="6">
    <source>
        <dbReference type="RuleBase" id="RU003345"/>
    </source>
</evidence>
<evidence type="ECO:0000256" key="4">
    <source>
        <dbReference type="ARBA" id="ARBA00049194"/>
    </source>
</evidence>
<proteinExistence type="inferred from homology"/>
<comment type="caution">
    <text evidence="8">The sequence shown here is derived from an EMBL/GenBank/DDBJ whole genome shotgun (WGS) entry which is preliminary data.</text>
</comment>
<dbReference type="Gene3D" id="3.40.605.10">
    <property type="entry name" value="Aldehyde Dehydrogenase, Chain A, domain 1"/>
    <property type="match status" value="1"/>
</dbReference>
<evidence type="ECO:0000256" key="2">
    <source>
        <dbReference type="ARBA" id="ARBA00023002"/>
    </source>
</evidence>
<evidence type="ECO:0000313" key="9">
    <source>
        <dbReference type="Proteomes" id="UP000183809"/>
    </source>
</evidence>
<keyword evidence="9" id="KW-1185">Reference proteome</keyword>
<dbReference type="InterPro" id="IPR016162">
    <property type="entry name" value="Ald_DH_N"/>
</dbReference>
<dbReference type="RefSeq" id="XP_020125759.1">
    <property type="nucleotide sequence ID" value="XM_020279136.1"/>
</dbReference>
<dbReference type="Pfam" id="PF00171">
    <property type="entry name" value="Aldedh"/>
    <property type="match status" value="1"/>
</dbReference>
<evidence type="ECO:0000313" key="8">
    <source>
        <dbReference type="EMBL" id="OJD29499.1"/>
    </source>
</evidence>
<dbReference type="InterPro" id="IPR029510">
    <property type="entry name" value="Ald_DH_CS_GLU"/>
</dbReference>
<dbReference type="EMBL" id="MNUE01000079">
    <property type="protein sequence ID" value="OJD29499.1"/>
    <property type="molecule type" value="Genomic_DNA"/>
</dbReference>
<dbReference type="InterPro" id="IPR016161">
    <property type="entry name" value="Ald_DH/histidinol_DH"/>
</dbReference>
<sequence>MTVDYKIDFTTFSNVINNELTSTAKTRHAINPSTEEALAEVPVATKADVEEVVKHARAAFPGWSDLSYDERAKHLVALADGLEANSQAFQDLLVQESGKPAQTAAIEVAMSVGHLREISKLRIPEDVIEDTEERTVVVRHIPLGVGCGIVPWNWPLLLGVGKVGSALLTGNTFIWKPSPFTPYSGLKLGELAARILPPGVLQVVSGGDDLGPMLTDHPGVDKVSFTGSTFTGKKVMESCSRSLKRVTLELGGNDPAIICDDVDLDKVVPKIGTFAFLNSGQICMDIKRIYVHENIYDRFRAALVDFTAKNVKTGPASDPDVLVGPIQNSMQYEKVKDMYAEIAKQGWNAALGGAVHERNSSTAKGYFVHPAIIDNPPDDSRIVVEEPFGPIVPLLKWRDEADVVRRANDTKMGLGASVWSRDLDRAGRMAKKLEAGSVWVNTHFELAPNVPFGGHKWSGFGMEWGVVGMKGWCYTQSMWTRKEF</sequence>
<dbReference type="PANTHER" id="PTHR11699">
    <property type="entry name" value="ALDEHYDE DEHYDROGENASE-RELATED"/>
    <property type="match status" value="1"/>
</dbReference>
<feature type="domain" description="Aldehyde dehydrogenase" evidence="7">
    <location>
        <begin position="24"/>
        <end position="477"/>
    </location>
</feature>
<organism evidence="8 9">
    <name type="scientific">Diplodia corticola</name>
    <dbReference type="NCBI Taxonomy" id="236234"/>
    <lineage>
        <taxon>Eukaryota</taxon>
        <taxon>Fungi</taxon>
        <taxon>Dikarya</taxon>
        <taxon>Ascomycota</taxon>
        <taxon>Pezizomycotina</taxon>
        <taxon>Dothideomycetes</taxon>
        <taxon>Dothideomycetes incertae sedis</taxon>
        <taxon>Botryosphaeriales</taxon>
        <taxon>Botryosphaeriaceae</taxon>
        <taxon>Diplodia</taxon>
    </lineage>
</organism>
<keyword evidence="2 6" id="KW-0560">Oxidoreductase</keyword>
<dbReference type="PROSITE" id="PS00687">
    <property type="entry name" value="ALDEHYDE_DEHYDR_GLU"/>
    <property type="match status" value="1"/>
</dbReference>
<comment type="similarity">
    <text evidence="1 6">Belongs to the aldehyde dehydrogenase family.</text>
</comment>
<feature type="active site" evidence="5">
    <location>
        <position position="249"/>
    </location>
</feature>
<gene>
    <name evidence="8" type="ORF">BKCO1_7900038</name>
</gene>
<protein>
    <recommendedName>
        <fullName evidence="3">aldehyde dehydrogenase (NAD(+))</fullName>
        <ecNumber evidence="3">1.2.1.3</ecNumber>
    </recommendedName>
</protein>
<reference evidence="8 9" key="1">
    <citation type="submission" date="2016-10" db="EMBL/GenBank/DDBJ databases">
        <title>Proteomics and genomics reveal pathogen-plant mechanisms compatible with a hemibiotrophic lifestyle of Diplodia corticola.</title>
        <authorList>
            <person name="Fernandes I."/>
            <person name="De Jonge R."/>
            <person name="Van De Peer Y."/>
            <person name="Devreese B."/>
            <person name="Alves A."/>
            <person name="Esteves A.C."/>
        </authorList>
    </citation>
    <scope>NUCLEOTIDE SEQUENCE [LARGE SCALE GENOMIC DNA]</scope>
    <source>
        <strain evidence="8 9">CBS 112549</strain>
    </source>
</reference>
<evidence type="ECO:0000256" key="1">
    <source>
        <dbReference type="ARBA" id="ARBA00009986"/>
    </source>
</evidence>
<dbReference type="FunFam" id="3.40.309.10:FF:000009">
    <property type="entry name" value="Aldehyde dehydrogenase A"/>
    <property type="match status" value="1"/>
</dbReference>
<dbReference type="Proteomes" id="UP000183809">
    <property type="component" value="Unassembled WGS sequence"/>
</dbReference>
<dbReference type="InterPro" id="IPR015590">
    <property type="entry name" value="Aldehyde_DH_dom"/>
</dbReference>
<dbReference type="Gene3D" id="3.40.309.10">
    <property type="entry name" value="Aldehyde Dehydrogenase, Chain A, domain 2"/>
    <property type="match status" value="1"/>
</dbReference>
<accession>A0A1J9RAQ2</accession>
<dbReference type="EC" id="1.2.1.3" evidence="3"/>
<comment type="catalytic activity">
    <reaction evidence="4">
        <text>an aldehyde + NAD(+) + H2O = a carboxylate + NADH + 2 H(+)</text>
        <dbReference type="Rhea" id="RHEA:16185"/>
        <dbReference type="ChEBI" id="CHEBI:15377"/>
        <dbReference type="ChEBI" id="CHEBI:15378"/>
        <dbReference type="ChEBI" id="CHEBI:17478"/>
        <dbReference type="ChEBI" id="CHEBI:29067"/>
        <dbReference type="ChEBI" id="CHEBI:57540"/>
        <dbReference type="ChEBI" id="CHEBI:57945"/>
        <dbReference type="EC" id="1.2.1.3"/>
    </reaction>
</comment>
<dbReference type="SUPFAM" id="SSF53720">
    <property type="entry name" value="ALDH-like"/>
    <property type="match status" value="1"/>
</dbReference>
<dbReference type="InterPro" id="IPR016163">
    <property type="entry name" value="Ald_DH_C"/>
</dbReference>
<dbReference type="GeneID" id="31019398"/>
<dbReference type="CDD" id="cd07106">
    <property type="entry name" value="ALDH_AldA-AAD23400"/>
    <property type="match status" value="1"/>
</dbReference>
<evidence type="ECO:0000256" key="3">
    <source>
        <dbReference type="ARBA" id="ARBA00024226"/>
    </source>
</evidence>
<dbReference type="AlphaFoldDB" id="A0A1J9RAQ2"/>
<evidence type="ECO:0000259" key="7">
    <source>
        <dbReference type="Pfam" id="PF00171"/>
    </source>
</evidence>
<dbReference type="InterPro" id="IPR044086">
    <property type="entry name" value="LUC3-like"/>
</dbReference>
<evidence type="ECO:0000256" key="5">
    <source>
        <dbReference type="PROSITE-ProRule" id="PRU10007"/>
    </source>
</evidence>
<dbReference type="GO" id="GO:0004029">
    <property type="term" value="F:aldehyde dehydrogenase (NAD+) activity"/>
    <property type="evidence" value="ECO:0007669"/>
    <property type="project" value="UniProtKB-EC"/>
</dbReference>
<name>A0A1J9RAQ2_9PEZI</name>
<dbReference type="STRING" id="236234.A0A1J9RAQ2"/>